<dbReference type="Proteomes" id="UP000481583">
    <property type="component" value="Unassembled WGS sequence"/>
</dbReference>
<dbReference type="EMBL" id="JAAKZV010000001">
    <property type="protein sequence ID" value="NGN62352.1"/>
    <property type="molecule type" value="Genomic_DNA"/>
</dbReference>
<dbReference type="GO" id="GO:0016747">
    <property type="term" value="F:acyltransferase activity, transferring groups other than amino-acyl groups"/>
    <property type="evidence" value="ECO:0007669"/>
    <property type="project" value="InterPro"/>
</dbReference>
<comment type="caution">
    <text evidence="2">The sequence shown here is derived from an EMBL/GenBank/DDBJ whole genome shotgun (WGS) entry which is preliminary data.</text>
</comment>
<dbReference type="Pfam" id="PF18014">
    <property type="entry name" value="Acetyltransf_18"/>
    <property type="match status" value="1"/>
</dbReference>
<name>A0A6G4TRD7_9ACTN</name>
<evidence type="ECO:0000313" key="3">
    <source>
        <dbReference type="Proteomes" id="UP000481583"/>
    </source>
</evidence>
<dbReference type="PROSITE" id="PS51186">
    <property type="entry name" value="GNAT"/>
    <property type="match status" value="1"/>
</dbReference>
<reference evidence="2 3" key="1">
    <citation type="submission" date="2020-02" db="EMBL/GenBank/DDBJ databases">
        <title>Whole-genome analyses of novel actinobacteria.</title>
        <authorList>
            <person name="Sahin N."/>
        </authorList>
    </citation>
    <scope>NUCLEOTIDE SEQUENCE [LARGE SCALE GENOMIC DNA]</scope>
    <source>
        <strain evidence="2 3">A7024</strain>
    </source>
</reference>
<keyword evidence="3" id="KW-1185">Reference proteome</keyword>
<proteinExistence type="predicted"/>
<dbReference type="RefSeq" id="WP_165229472.1">
    <property type="nucleotide sequence ID" value="NZ_JAAKZV010000001.1"/>
</dbReference>
<dbReference type="InterPro" id="IPR000182">
    <property type="entry name" value="GNAT_dom"/>
</dbReference>
<organism evidence="2 3">
    <name type="scientific">Streptomyces coryli</name>
    <dbReference type="NCBI Taxonomy" id="1128680"/>
    <lineage>
        <taxon>Bacteria</taxon>
        <taxon>Bacillati</taxon>
        <taxon>Actinomycetota</taxon>
        <taxon>Actinomycetes</taxon>
        <taxon>Kitasatosporales</taxon>
        <taxon>Streptomycetaceae</taxon>
        <taxon>Streptomyces</taxon>
    </lineage>
</organism>
<dbReference type="PANTHER" id="PTHR47237:SF2">
    <property type="entry name" value="BLL4206 PROTEIN"/>
    <property type="match status" value="1"/>
</dbReference>
<gene>
    <name evidence="2" type="ORF">G5C51_00295</name>
</gene>
<sequence length="286" mass="30804">MALSSSTDLSRLPVRRLATSELAAIQDLAYGRDWYYPDRTWQLLFDVGELHGIAGPRGELLAVGAVTRFGAELAAIGMVMTDPGFEGRGLSRRVMERLVERAGAAAQVTLYATTAGRPLYEKLGFAATASSVMYVGRPAGVTPAGRSRPAEPADLPAILELDARAMGVDRSQLLIRLFDYADQLRVIESDGRLLAYGGAWRGADKLVIGPVIAEDDAGALALLDDIASSARGTLRLEAHSDRPHLTKWATDHGLREQATITPMALLDRPLPGERALWHIPLSVAIN</sequence>
<keyword evidence="2" id="KW-0808">Transferase</keyword>
<dbReference type="AlphaFoldDB" id="A0A6G4TRD7"/>
<evidence type="ECO:0000313" key="2">
    <source>
        <dbReference type="EMBL" id="NGN62352.1"/>
    </source>
</evidence>
<feature type="domain" description="N-acetyltransferase" evidence="1">
    <location>
        <begin position="12"/>
        <end position="149"/>
    </location>
</feature>
<accession>A0A6G4TRD7</accession>
<dbReference type="Gene3D" id="3.40.630.30">
    <property type="match status" value="1"/>
</dbReference>
<dbReference type="SUPFAM" id="SSF55729">
    <property type="entry name" value="Acyl-CoA N-acyltransferases (Nat)"/>
    <property type="match status" value="1"/>
</dbReference>
<dbReference type="Gene3D" id="3.40.630.90">
    <property type="match status" value="1"/>
</dbReference>
<dbReference type="Pfam" id="PF00583">
    <property type="entry name" value="Acetyltransf_1"/>
    <property type="match status" value="1"/>
</dbReference>
<dbReference type="InterPro" id="IPR041496">
    <property type="entry name" value="YitH/HolE_GNAT"/>
</dbReference>
<evidence type="ECO:0000259" key="1">
    <source>
        <dbReference type="PROSITE" id="PS51186"/>
    </source>
</evidence>
<dbReference type="PANTHER" id="PTHR47237">
    <property type="entry name" value="SLL0310 PROTEIN"/>
    <property type="match status" value="1"/>
</dbReference>
<dbReference type="InterPro" id="IPR052729">
    <property type="entry name" value="Acyl/Acetyltrans_Enzymes"/>
</dbReference>
<dbReference type="InterPro" id="IPR016181">
    <property type="entry name" value="Acyl_CoA_acyltransferase"/>
</dbReference>
<protein>
    <submittedName>
        <fullName evidence="2">GNAT family N-acetyltransferase</fullName>
    </submittedName>
</protein>